<protein>
    <submittedName>
        <fullName evidence="3">GIY-YIG nuclease family protein</fullName>
    </submittedName>
</protein>
<dbReference type="Pfam" id="PF01541">
    <property type="entry name" value="GIY-YIG"/>
    <property type="match status" value="1"/>
</dbReference>
<dbReference type="Proteomes" id="UP001165488">
    <property type="component" value="Unassembled WGS sequence"/>
</dbReference>
<accession>A0ABS9UNV5</accession>
<evidence type="ECO:0000256" key="1">
    <source>
        <dbReference type="ARBA" id="ARBA00007435"/>
    </source>
</evidence>
<keyword evidence="4" id="KW-1185">Reference proteome</keyword>
<comment type="similarity">
    <text evidence="1">Belongs to the UPF0213 family.</text>
</comment>
<comment type="caution">
    <text evidence="3">The sequence shown here is derived from an EMBL/GenBank/DDBJ whole genome shotgun (WGS) entry which is preliminary data.</text>
</comment>
<evidence type="ECO:0000313" key="3">
    <source>
        <dbReference type="EMBL" id="MCH7398315.1"/>
    </source>
</evidence>
<evidence type="ECO:0000259" key="2">
    <source>
        <dbReference type="PROSITE" id="PS50164"/>
    </source>
</evidence>
<dbReference type="InterPro" id="IPR000305">
    <property type="entry name" value="GIY-YIG_endonuc"/>
</dbReference>
<dbReference type="InterPro" id="IPR050190">
    <property type="entry name" value="UPF0213_domain"/>
</dbReference>
<dbReference type="EMBL" id="JAKZGS010000006">
    <property type="protein sequence ID" value="MCH7398315.1"/>
    <property type="molecule type" value="Genomic_DNA"/>
</dbReference>
<dbReference type="PROSITE" id="PS50164">
    <property type="entry name" value="GIY_YIG"/>
    <property type="match status" value="1"/>
</dbReference>
<organism evidence="3 4">
    <name type="scientific">Belliella calami</name>
    <dbReference type="NCBI Taxonomy" id="2923436"/>
    <lineage>
        <taxon>Bacteria</taxon>
        <taxon>Pseudomonadati</taxon>
        <taxon>Bacteroidota</taxon>
        <taxon>Cytophagia</taxon>
        <taxon>Cytophagales</taxon>
        <taxon>Cyclobacteriaceae</taxon>
        <taxon>Belliella</taxon>
    </lineage>
</organism>
<name>A0ABS9UNV5_9BACT</name>
<dbReference type="PANTHER" id="PTHR34477:SF1">
    <property type="entry name" value="UPF0213 PROTEIN YHBQ"/>
    <property type="match status" value="1"/>
</dbReference>
<dbReference type="CDD" id="cd10449">
    <property type="entry name" value="GIY-YIG_SLX1_like"/>
    <property type="match status" value="1"/>
</dbReference>
<feature type="domain" description="GIY-YIG" evidence="2">
    <location>
        <begin position="1"/>
        <end position="79"/>
    </location>
</feature>
<dbReference type="RefSeq" id="WP_241274827.1">
    <property type="nucleotide sequence ID" value="NZ_JAKZGS010000006.1"/>
</dbReference>
<proteinExistence type="inferred from homology"/>
<dbReference type="SUPFAM" id="SSF82771">
    <property type="entry name" value="GIY-YIG endonuclease"/>
    <property type="match status" value="1"/>
</dbReference>
<dbReference type="InterPro" id="IPR035901">
    <property type="entry name" value="GIY-YIG_endonuc_sf"/>
</dbReference>
<evidence type="ECO:0000313" key="4">
    <source>
        <dbReference type="Proteomes" id="UP001165488"/>
    </source>
</evidence>
<reference evidence="3" key="1">
    <citation type="submission" date="2022-03" db="EMBL/GenBank/DDBJ databases">
        <title>De novo assembled genomes of Belliella spp. (Cyclobacteriaceae) strains.</title>
        <authorList>
            <person name="Szabo A."/>
            <person name="Korponai K."/>
            <person name="Felfoldi T."/>
        </authorList>
    </citation>
    <scope>NUCLEOTIDE SEQUENCE</scope>
    <source>
        <strain evidence="3">DSM 107340</strain>
    </source>
</reference>
<dbReference type="Gene3D" id="3.40.1440.10">
    <property type="entry name" value="GIY-YIG endonuclease"/>
    <property type="match status" value="1"/>
</dbReference>
<dbReference type="PANTHER" id="PTHR34477">
    <property type="entry name" value="UPF0213 PROTEIN YHBQ"/>
    <property type="match status" value="1"/>
</dbReference>
<gene>
    <name evidence="3" type="ORF">MM236_09955</name>
</gene>
<sequence length="102" mass="12166">MDFYLYILYSSIFDKFYIGYSADPWRRLEQHNSGRVHKFTSSYRPWELAAVFKIGSDRCMAMKIEKFIKKQKSKILLKKLIDVDFVPEGFLAQLVRVPHVRD</sequence>